<evidence type="ECO:0000313" key="2">
    <source>
        <dbReference type="Proteomes" id="UP000324897"/>
    </source>
</evidence>
<name>A0A5J9SKB5_9POAL</name>
<dbReference type="Proteomes" id="UP000324897">
    <property type="component" value="Unassembled WGS sequence"/>
</dbReference>
<evidence type="ECO:0000313" key="1">
    <source>
        <dbReference type="EMBL" id="TVT99454.1"/>
    </source>
</evidence>
<dbReference type="EMBL" id="RWGY01000715">
    <property type="protein sequence ID" value="TVT99454.1"/>
    <property type="molecule type" value="Genomic_DNA"/>
</dbReference>
<dbReference type="PANTHER" id="PTHR36140">
    <property type="entry name" value="F-BOX DOMAIN-CONTAINING PROTEIN-RELATED"/>
    <property type="match status" value="1"/>
</dbReference>
<dbReference type="AlphaFoldDB" id="A0A5J9SKB5"/>
<gene>
    <name evidence="1" type="ORF">EJB05_55179</name>
</gene>
<reference evidence="1 2" key="1">
    <citation type="journal article" date="2019" name="Sci. Rep.">
        <title>A high-quality genome of Eragrostis curvula grass provides insights into Poaceae evolution and supports new strategies to enhance forage quality.</title>
        <authorList>
            <person name="Carballo J."/>
            <person name="Santos B.A.C.M."/>
            <person name="Zappacosta D."/>
            <person name="Garbus I."/>
            <person name="Selva J.P."/>
            <person name="Gallo C.A."/>
            <person name="Diaz A."/>
            <person name="Albertini E."/>
            <person name="Caccamo M."/>
            <person name="Echenique V."/>
        </authorList>
    </citation>
    <scope>NUCLEOTIDE SEQUENCE [LARGE SCALE GENOMIC DNA]</scope>
    <source>
        <strain evidence="2">cv. Victoria</strain>
        <tissue evidence="1">Leaf</tissue>
    </source>
</reference>
<dbReference type="Gramene" id="TVT99454">
    <property type="protein sequence ID" value="TVT99454"/>
    <property type="gene ID" value="EJB05_55179"/>
</dbReference>
<dbReference type="PANTHER" id="PTHR36140:SF9">
    <property type="entry name" value="F-BOX DOMAIN CONTAINING PROTEIN"/>
    <property type="match status" value="1"/>
</dbReference>
<feature type="non-terminal residue" evidence="1">
    <location>
        <position position="1"/>
    </location>
</feature>
<sequence length="112" mass="12273">MVLVTKVLRCADGDDYDMSGCKWERQEGCIMLTQMKVGSVMDNSVNLRWFCEKSGVILFTVGEGSSSPGAYALNVRTHEVEKLDDGAACNSWRNVVGYEMNATACLASIACY</sequence>
<dbReference type="OrthoDB" id="686778at2759"/>
<organism evidence="1 2">
    <name type="scientific">Eragrostis curvula</name>
    <name type="common">weeping love grass</name>
    <dbReference type="NCBI Taxonomy" id="38414"/>
    <lineage>
        <taxon>Eukaryota</taxon>
        <taxon>Viridiplantae</taxon>
        <taxon>Streptophyta</taxon>
        <taxon>Embryophyta</taxon>
        <taxon>Tracheophyta</taxon>
        <taxon>Spermatophyta</taxon>
        <taxon>Magnoliopsida</taxon>
        <taxon>Liliopsida</taxon>
        <taxon>Poales</taxon>
        <taxon>Poaceae</taxon>
        <taxon>PACMAD clade</taxon>
        <taxon>Chloridoideae</taxon>
        <taxon>Eragrostideae</taxon>
        <taxon>Eragrostidinae</taxon>
        <taxon>Eragrostis</taxon>
    </lineage>
</organism>
<comment type="caution">
    <text evidence="1">The sequence shown here is derived from an EMBL/GenBank/DDBJ whole genome shotgun (WGS) entry which is preliminary data.</text>
</comment>
<accession>A0A5J9SKB5</accession>
<proteinExistence type="predicted"/>
<keyword evidence="2" id="KW-1185">Reference proteome</keyword>
<protein>
    <submittedName>
        <fullName evidence="1">Uncharacterized protein</fullName>
    </submittedName>
</protein>